<evidence type="ECO:0000313" key="7">
    <source>
        <dbReference type="EMBL" id="CAD8523252.1"/>
    </source>
</evidence>
<evidence type="ECO:0000256" key="2">
    <source>
        <dbReference type="ARBA" id="ARBA00005616"/>
    </source>
</evidence>
<dbReference type="Pfam" id="PF00400">
    <property type="entry name" value="WD40"/>
    <property type="match status" value="3"/>
</dbReference>
<keyword evidence="4" id="KW-0677">Repeat</keyword>
<sequence length="342" mass="36669">MVVLDHETIRSMVPGRFFRDHKGPINSLDFHPTDDVMVTVGDDDTIQMYRTSSGELVKTLYSKKYGCSCVTFTHASQAVLYASKVKQPSKDPKKDHALRYHSLYNNEYIRYFMGHTAQVVNVSMDAVTDEFLTASADGTVRLWDLRTPACNGVIRCATTPCVASDLQGLIFAAATDDGELKLYDARKYGQGPFIDFQVGSVDPGTGKRPRVTCAKFSPDGEGLLCVAGGTMYIIDAFKGDELMRINVGAETGGMGQGKDAAGATGNNLEACWTPDNKCLLSGGADSRVHVWSAVNGSKVATWGSRHAGIPSSVRWAPGMMLAASACTEGGCALWIPKAGGGQ</sequence>
<dbReference type="AlphaFoldDB" id="A0A7S0IJM1"/>
<evidence type="ECO:0000256" key="3">
    <source>
        <dbReference type="ARBA" id="ARBA00022574"/>
    </source>
</evidence>
<protein>
    <submittedName>
        <fullName evidence="7">Uncharacterized protein</fullName>
    </submittedName>
</protein>
<dbReference type="InterPro" id="IPR001680">
    <property type="entry name" value="WD40_rpt"/>
</dbReference>
<organism evidence="7">
    <name type="scientific">Micromonas pusilla</name>
    <name type="common">Picoplanktonic green alga</name>
    <name type="synonym">Chromulina pusilla</name>
    <dbReference type="NCBI Taxonomy" id="38833"/>
    <lineage>
        <taxon>Eukaryota</taxon>
        <taxon>Viridiplantae</taxon>
        <taxon>Chlorophyta</taxon>
        <taxon>Mamiellophyceae</taxon>
        <taxon>Mamiellales</taxon>
        <taxon>Mamiellaceae</taxon>
        <taxon>Micromonas</taxon>
    </lineage>
</organism>
<evidence type="ECO:0000256" key="6">
    <source>
        <dbReference type="PROSITE-ProRule" id="PRU00221"/>
    </source>
</evidence>
<dbReference type="Gene3D" id="2.130.10.10">
    <property type="entry name" value="YVTN repeat-like/Quinoprotein amine dehydrogenase"/>
    <property type="match status" value="2"/>
</dbReference>
<dbReference type="EMBL" id="HBEQ01012522">
    <property type="protein sequence ID" value="CAD8523252.1"/>
    <property type="molecule type" value="Transcribed_RNA"/>
</dbReference>
<dbReference type="SUPFAM" id="SSF50978">
    <property type="entry name" value="WD40 repeat-like"/>
    <property type="match status" value="1"/>
</dbReference>
<feature type="repeat" description="WD" evidence="6">
    <location>
        <begin position="18"/>
        <end position="59"/>
    </location>
</feature>
<evidence type="ECO:0000256" key="5">
    <source>
        <dbReference type="ARBA" id="ARBA00023242"/>
    </source>
</evidence>
<dbReference type="PANTHER" id="PTHR19861:SF0">
    <property type="entry name" value="WD REPEAT-CONTAINING PROTEIN 82"/>
    <property type="match status" value="1"/>
</dbReference>
<proteinExistence type="inferred from homology"/>
<gene>
    <name evidence="7" type="ORF">MCOM1403_LOCUS10076</name>
</gene>
<reference evidence="7" key="1">
    <citation type="submission" date="2021-01" db="EMBL/GenBank/DDBJ databases">
        <authorList>
            <person name="Corre E."/>
            <person name="Pelletier E."/>
            <person name="Niang G."/>
            <person name="Scheremetjew M."/>
            <person name="Finn R."/>
            <person name="Kale V."/>
            <person name="Holt S."/>
            <person name="Cochrane G."/>
            <person name="Meng A."/>
            <person name="Brown T."/>
            <person name="Cohen L."/>
        </authorList>
    </citation>
    <scope>NUCLEOTIDE SEQUENCE</scope>
    <source>
        <strain evidence="7">CCMP1723</strain>
    </source>
</reference>
<dbReference type="GO" id="GO:0016070">
    <property type="term" value="P:RNA metabolic process"/>
    <property type="evidence" value="ECO:0007669"/>
    <property type="project" value="UniProtKB-ARBA"/>
</dbReference>
<dbReference type="SMART" id="SM00320">
    <property type="entry name" value="WD40"/>
    <property type="match status" value="6"/>
</dbReference>
<dbReference type="PANTHER" id="PTHR19861">
    <property type="entry name" value="WD40 REPEAT PROTEIN SWD2"/>
    <property type="match status" value="1"/>
</dbReference>
<comment type="subcellular location">
    <subcellularLocation>
        <location evidence="1">Nucleus</location>
    </subcellularLocation>
</comment>
<feature type="repeat" description="WD" evidence="6">
    <location>
        <begin position="272"/>
        <end position="301"/>
    </location>
</feature>
<evidence type="ECO:0000256" key="4">
    <source>
        <dbReference type="ARBA" id="ARBA00022737"/>
    </source>
</evidence>
<feature type="repeat" description="WD" evidence="6">
    <location>
        <begin position="112"/>
        <end position="147"/>
    </location>
</feature>
<keyword evidence="3 6" id="KW-0853">WD repeat</keyword>
<dbReference type="PROSITE" id="PS50294">
    <property type="entry name" value="WD_REPEATS_REGION"/>
    <property type="match status" value="2"/>
</dbReference>
<evidence type="ECO:0000256" key="1">
    <source>
        <dbReference type="ARBA" id="ARBA00004123"/>
    </source>
</evidence>
<accession>A0A7S0IJM1</accession>
<dbReference type="PROSITE" id="PS50082">
    <property type="entry name" value="WD_REPEATS_2"/>
    <property type="match status" value="3"/>
</dbReference>
<dbReference type="GO" id="GO:0003682">
    <property type="term" value="F:chromatin binding"/>
    <property type="evidence" value="ECO:0007669"/>
    <property type="project" value="TreeGrafter"/>
</dbReference>
<dbReference type="GO" id="GO:0048188">
    <property type="term" value="C:Set1C/COMPASS complex"/>
    <property type="evidence" value="ECO:0007669"/>
    <property type="project" value="TreeGrafter"/>
</dbReference>
<keyword evidence="5" id="KW-0539">Nucleus</keyword>
<comment type="similarity">
    <text evidence="2">Belongs to the WD repeat SWD2 family.</text>
</comment>
<name>A0A7S0IJM1_MICPS</name>
<dbReference type="InterPro" id="IPR037867">
    <property type="entry name" value="Swd2/WDR82"/>
</dbReference>
<dbReference type="InterPro" id="IPR015943">
    <property type="entry name" value="WD40/YVTN_repeat-like_dom_sf"/>
</dbReference>
<dbReference type="InterPro" id="IPR036322">
    <property type="entry name" value="WD40_repeat_dom_sf"/>
</dbReference>